<dbReference type="EMBL" id="JAPDFL010000001">
    <property type="protein sequence ID" value="MCW1933793.1"/>
    <property type="molecule type" value="Genomic_DNA"/>
</dbReference>
<organism evidence="4 5">
    <name type="scientific">Pararhodobacter zhoushanensis</name>
    <dbReference type="NCBI Taxonomy" id="2479545"/>
    <lineage>
        <taxon>Bacteria</taxon>
        <taxon>Pseudomonadati</taxon>
        <taxon>Pseudomonadota</taxon>
        <taxon>Alphaproteobacteria</taxon>
        <taxon>Rhodobacterales</taxon>
        <taxon>Paracoccaceae</taxon>
        <taxon>Pararhodobacter</taxon>
    </lineage>
</organism>
<dbReference type="InterPro" id="IPR014729">
    <property type="entry name" value="Rossmann-like_a/b/a_fold"/>
</dbReference>
<evidence type="ECO:0000313" key="4">
    <source>
        <dbReference type="EMBL" id="MCW1933793.1"/>
    </source>
</evidence>
<sequence>MNHIKSSPGALQTGASAQSRPWIDAGAQVPFVFLTQSQGRVQVDGTPAALVGHRMRVPGDARPRGLWGEWSWDGETLSAAVDPMGYFSLYVYAKGGQIGLSPSILHLLQAGADPEPDELALAVFHRVGFFVGDDTPFRHIRTLPPNSRLVWRAGKLSITGGPPAPKTLDLSREQAVEAFIELPRAAISRFLGSWDGPIALPLTGGRDSRHILLEMAHQGRKPDTCLTFHHGGRALNAEVQSARAVAGRVGVTHRILGHPRLRLRDCVRGLLMTQLCADEHAQMMPMHDFLSGSAYAAIDGIGGDILTNPDDWAAGFMERARRGDYTGIARGMAEGHGGVISRPGHQGGAGAVFSPALDAAAIARIADAVKLYDDAPDPYQAFWFWHRTRREISFTSTAVMGGAAMVFNPYLDPDFVDLGLSLPWDVTCDQKLHDDAIFRAYPAYADIPFASGYRNQPLSKVRLHRVANAVDTLRIAAIAGPGNALQGVRATLHETPLNRIPSDILRLHNGYVRGMDAAEARRLIALSTRLSAAAAKGEEVVSHVHSDH</sequence>
<dbReference type="EC" id="6.3.5.4" evidence="2"/>
<accession>A0ABT3H276</accession>
<proteinExistence type="predicted"/>
<dbReference type="RefSeq" id="WP_264506666.1">
    <property type="nucleotide sequence ID" value="NZ_JAPDFL010000001.1"/>
</dbReference>
<dbReference type="SUPFAM" id="SSF52402">
    <property type="entry name" value="Adenine nucleotide alpha hydrolases-like"/>
    <property type="match status" value="1"/>
</dbReference>
<dbReference type="PANTHER" id="PTHR43284">
    <property type="entry name" value="ASPARAGINE SYNTHETASE (GLUTAMINE-HYDROLYZING)"/>
    <property type="match status" value="1"/>
</dbReference>
<reference evidence="4 5" key="1">
    <citation type="submission" date="2022-10" db="EMBL/GenBank/DDBJ databases">
        <title>Pararhodobacter sp. nov., isolated from marine algae.</title>
        <authorList>
            <person name="Choi B.J."/>
            <person name="Kim J.M."/>
            <person name="Lee J.K."/>
            <person name="Choi D.G."/>
            <person name="Jeon C.O."/>
        </authorList>
    </citation>
    <scope>NUCLEOTIDE SEQUENCE [LARGE SCALE GENOMIC DNA]</scope>
    <source>
        <strain evidence="4 5">ZQ420</strain>
    </source>
</reference>
<dbReference type="SUPFAM" id="SSF56235">
    <property type="entry name" value="N-terminal nucleophile aminohydrolases (Ntn hydrolases)"/>
    <property type="match status" value="1"/>
</dbReference>
<evidence type="ECO:0000256" key="1">
    <source>
        <dbReference type="ARBA" id="ARBA00005187"/>
    </source>
</evidence>
<dbReference type="Gene3D" id="3.40.50.620">
    <property type="entry name" value="HUPs"/>
    <property type="match status" value="1"/>
</dbReference>
<comment type="pathway">
    <text evidence="1">Amino-acid biosynthesis; L-asparagine biosynthesis; L-asparagine from L-aspartate (L-Gln route): step 1/1.</text>
</comment>
<comment type="caution">
    <text evidence="4">The sequence shown here is derived from an EMBL/GenBank/DDBJ whole genome shotgun (WGS) entry which is preliminary data.</text>
</comment>
<evidence type="ECO:0000313" key="5">
    <source>
        <dbReference type="Proteomes" id="UP001208938"/>
    </source>
</evidence>
<name>A0ABT3H276_9RHOB</name>
<evidence type="ECO:0000256" key="2">
    <source>
        <dbReference type="ARBA" id="ARBA00012737"/>
    </source>
</evidence>
<comment type="catalytic activity">
    <reaction evidence="3">
        <text>L-aspartate + L-glutamine + ATP + H2O = L-asparagine + L-glutamate + AMP + diphosphate + H(+)</text>
        <dbReference type="Rhea" id="RHEA:12228"/>
        <dbReference type="ChEBI" id="CHEBI:15377"/>
        <dbReference type="ChEBI" id="CHEBI:15378"/>
        <dbReference type="ChEBI" id="CHEBI:29985"/>
        <dbReference type="ChEBI" id="CHEBI:29991"/>
        <dbReference type="ChEBI" id="CHEBI:30616"/>
        <dbReference type="ChEBI" id="CHEBI:33019"/>
        <dbReference type="ChEBI" id="CHEBI:58048"/>
        <dbReference type="ChEBI" id="CHEBI:58359"/>
        <dbReference type="ChEBI" id="CHEBI:456215"/>
        <dbReference type="EC" id="6.3.5.4"/>
    </reaction>
</comment>
<dbReference type="InterPro" id="IPR051786">
    <property type="entry name" value="ASN_synthetase/amidase"/>
</dbReference>
<protein>
    <recommendedName>
        <fullName evidence="2">asparagine synthase (glutamine-hydrolyzing)</fullName>
        <ecNumber evidence="2">6.3.5.4</ecNumber>
    </recommendedName>
</protein>
<dbReference type="PANTHER" id="PTHR43284:SF1">
    <property type="entry name" value="ASPARAGINE SYNTHETASE"/>
    <property type="match status" value="1"/>
</dbReference>
<dbReference type="InterPro" id="IPR029055">
    <property type="entry name" value="Ntn_hydrolases_N"/>
</dbReference>
<dbReference type="Proteomes" id="UP001208938">
    <property type="component" value="Unassembled WGS sequence"/>
</dbReference>
<gene>
    <name evidence="4" type="ORF">OKW52_16400</name>
</gene>
<keyword evidence="5" id="KW-1185">Reference proteome</keyword>
<evidence type="ECO:0000256" key="3">
    <source>
        <dbReference type="ARBA" id="ARBA00048741"/>
    </source>
</evidence>